<dbReference type="Pfam" id="PF10951">
    <property type="entry name" value="DUF2776"/>
    <property type="match status" value="1"/>
</dbReference>
<dbReference type="AlphaFoldDB" id="A0A291T8P3"/>
<dbReference type="RefSeq" id="WP_098922882.1">
    <property type="nucleotide sequence ID" value="NZ_CP023819.1"/>
</dbReference>
<accession>A0A291T8P3</accession>
<name>A0A291T8P3_9FIRM</name>
<feature type="transmembrane region" description="Helical" evidence="1">
    <location>
        <begin position="159"/>
        <end position="184"/>
    </location>
</feature>
<evidence type="ECO:0000313" key="2">
    <source>
        <dbReference type="EMBL" id="ATL89478.1"/>
    </source>
</evidence>
<proteinExistence type="predicted"/>
<feature type="transmembrane region" description="Helical" evidence="1">
    <location>
        <begin position="258"/>
        <end position="277"/>
    </location>
</feature>
<feature type="transmembrane region" description="Helical" evidence="1">
    <location>
        <begin position="191"/>
        <end position="209"/>
    </location>
</feature>
<keyword evidence="1" id="KW-0472">Membrane</keyword>
<dbReference type="InterPro" id="IPR021240">
    <property type="entry name" value="DUF2776"/>
</dbReference>
<evidence type="ECO:0000313" key="3">
    <source>
        <dbReference type="Proteomes" id="UP000223709"/>
    </source>
</evidence>
<feature type="transmembrane region" description="Helical" evidence="1">
    <location>
        <begin position="52"/>
        <end position="74"/>
    </location>
</feature>
<gene>
    <name evidence="2" type="ORF">CRH10_03695</name>
</gene>
<organism evidence="2 3">
    <name type="scientific">Faecalibacterium prausnitzii</name>
    <dbReference type="NCBI Taxonomy" id="853"/>
    <lineage>
        <taxon>Bacteria</taxon>
        <taxon>Bacillati</taxon>
        <taxon>Bacillota</taxon>
        <taxon>Clostridia</taxon>
        <taxon>Eubacteriales</taxon>
        <taxon>Oscillospiraceae</taxon>
        <taxon>Faecalibacterium</taxon>
    </lineage>
</organism>
<protein>
    <submittedName>
        <fullName evidence="2">Uncharacterized protein</fullName>
    </submittedName>
</protein>
<sequence>MLKQLLKYEFKATKRLYFGLYLALALLSVVLGVSFRQENARVDNTNFGRLEVILMVLYLSVIFAIAVLCFVSTVQRFYKNLLGREGYLMHTLPVNENQLILSKLLTSMVWVLCSGLVGIVCITVMVSIGVIDSETFGMVDWNSWKQLWQMLYEEMGPEFWVAMAWTILINLARLASLILCVYAACMIAHQFPKHVMVAGILAFIGLNIVETQLDKLLGTNDVSMIVDVTYRVVGVNVTGVSYGVTPMRWLTAALGTDVGYLFCFAVTAAIAAAYFCLTRWLMKHKLNLE</sequence>
<keyword evidence="1" id="KW-0812">Transmembrane</keyword>
<dbReference type="EMBL" id="CP023819">
    <property type="protein sequence ID" value="ATL89478.1"/>
    <property type="molecule type" value="Genomic_DNA"/>
</dbReference>
<feature type="transmembrane region" description="Helical" evidence="1">
    <location>
        <begin position="109"/>
        <end position="131"/>
    </location>
</feature>
<evidence type="ECO:0000256" key="1">
    <source>
        <dbReference type="SAM" id="Phobius"/>
    </source>
</evidence>
<dbReference type="Proteomes" id="UP000223709">
    <property type="component" value="Chromosome"/>
</dbReference>
<keyword evidence="1" id="KW-1133">Transmembrane helix</keyword>
<reference evidence="2 3" key="1">
    <citation type="submission" date="2017-10" db="EMBL/GenBank/DDBJ databases">
        <title>Complete Genome Sequence of Faecalibacterium prausnitzii isolated from the gut of healthy adult Indian.</title>
        <authorList>
            <person name="Bag S."/>
            <person name="Ghosh T.S."/>
            <person name="Das B."/>
        </authorList>
    </citation>
    <scope>NUCLEOTIDE SEQUENCE [LARGE SCALE GENOMIC DNA]</scope>
    <source>
        <strain evidence="2 3">Indica</strain>
    </source>
</reference>